<dbReference type="Proteomes" id="UP001611075">
    <property type="component" value="Unassembled WGS sequence"/>
</dbReference>
<comment type="caution">
    <text evidence="3">The sequence shown here is derived from an EMBL/GenBank/DDBJ whole genome shotgun (WGS) entry which is preliminary data.</text>
</comment>
<dbReference type="InterPro" id="IPR001387">
    <property type="entry name" value="Cro/C1-type_HTH"/>
</dbReference>
<dbReference type="RefSeq" id="WP_396685692.1">
    <property type="nucleotide sequence ID" value="NZ_JBIRPU010000041.1"/>
</dbReference>
<proteinExistence type="predicted"/>
<feature type="domain" description="HTH cro/C1-type" evidence="2">
    <location>
        <begin position="54"/>
        <end position="93"/>
    </location>
</feature>
<evidence type="ECO:0000313" key="3">
    <source>
        <dbReference type="EMBL" id="MFI0797037.1"/>
    </source>
</evidence>
<sequence>MARSHGEKAPNTYIQHGHWPDATLRPDAPPSAHYAQELARRLAAEMRRRPISNRELARLSGVTHPTIGSVLNGDRYADLRTLASLEVALGAELYPAGMYQRLRAT</sequence>
<dbReference type="Gene3D" id="1.10.260.40">
    <property type="entry name" value="lambda repressor-like DNA-binding domains"/>
    <property type="match status" value="1"/>
</dbReference>
<evidence type="ECO:0000256" key="1">
    <source>
        <dbReference type="SAM" id="MobiDB-lite"/>
    </source>
</evidence>
<dbReference type="Pfam" id="PF01381">
    <property type="entry name" value="HTH_3"/>
    <property type="match status" value="1"/>
</dbReference>
<evidence type="ECO:0000259" key="2">
    <source>
        <dbReference type="PROSITE" id="PS50943"/>
    </source>
</evidence>
<feature type="region of interest" description="Disordered" evidence="1">
    <location>
        <begin position="1"/>
        <end position="34"/>
    </location>
</feature>
<gene>
    <name evidence="3" type="ORF">ACH4OY_30795</name>
</gene>
<dbReference type="InterPro" id="IPR010982">
    <property type="entry name" value="Lambda_DNA-bd_dom_sf"/>
</dbReference>
<reference evidence="3 4" key="1">
    <citation type="submission" date="2024-10" db="EMBL/GenBank/DDBJ databases">
        <title>The Natural Products Discovery Center: Release of the First 8490 Sequenced Strains for Exploring Actinobacteria Biosynthetic Diversity.</title>
        <authorList>
            <person name="Kalkreuter E."/>
            <person name="Kautsar S.A."/>
            <person name="Yang D."/>
            <person name="Bader C.D."/>
            <person name="Teijaro C.N."/>
            <person name="Fluegel L."/>
            <person name="Davis C.M."/>
            <person name="Simpson J.R."/>
            <person name="Lauterbach L."/>
            <person name="Steele A.D."/>
            <person name="Gui C."/>
            <person name="Meng S."/>
            <person name="Li G."/>
            <person name="Viehrig K."/>
            <person name="Ye F."/>
            <person name="Su P."/>
            <person name="Kiefer A.F."/>
            <person name="Nichols A."/>
            <person name="Cepeda A.J."/>
            <person name="Yan W."/>
            <person name="Fan B."/>
            <person name="Jiang Y."/>
            <person name="Adhikari A."/>
            <person name="Zheng C.-J."/>
            <person name="Schuster L."/>
            <person name="Cowan T.M."/>
            <person name="Smanski M.J."/>
            <person name="Chevrette M.G."/>
            <person name="De Carvalho L.P.S."/>
            <person name="Shen B."/>
        </authorList>
    </citation>
    <scope>NUCLEOTIDE SEQUENCE [LARGE SCALE GENOMIC DNA]</scope>
    <source>
        <strain evidence="3 4">NPDC021253</strain>
    </source>
</reference>
<name>A0ABW7SWF5_9ACTN</name>
<keyword evidence="4" id="KW-1185">Reference proteome</keyword>
<dbReference type="EMBL" id="JBIRPU010000041">
    <property type="protein sequence ID" value="MFI0797037.1"/>
    <property type="molecule type" value="Genomic_DNA"/>
</dbReference>
<accession>A0ABW7SWF5</accession>
<protein>
    <submittedName>
        <fullName evidence="3">Helix-turn-helix domain-containing protein</fullName>
    </submittedName>
</protein>
<dbReference type="PROSITE" id="PS50943">
    <property type="entry name" value="HTH_CROC1"/>
    <property type="match status" value="1"/>
</dbReference>
<organism evidence="3 4">
    <name type="scientific">Micromonospora rubida</name>
    <dbReference type="NCBI Taxonomy" id="2697657"/>
    <lineage>
        <taxon>Bacteria</taxon>
        <taxon>Bacillati</taxon>
        <taxon>Actinomycetota</taxon>
        <taxon>Actinomycetes</taxon>
        <taxon>Micromonosporales</taxon>
        <taxon>Micromonosporaceae</taxon>
        <taxon>Micromonospora</taxon>
    </lineage>
</organism>
<dbReference type="CDD" id="cd00093">
    <property type="entry name" value="HTH_XRE"/>
    <property type="match status" value="1"/>
</dbReference>
<evidence type="ECO:0000313" key="4">
    <source>
        <dbReference type="Proteomes" id="UP001611075"/>
    </source>
</evidence>
<dbReference type="SUPFAM" id="SSF47413">
    <property type="entry name" value="lambda repressor-like DNA-binding domains"/>
    <property type="match status" value="1"/>
</dbReference>
<dbReference type="SMART" id="SM00530">
    <property type="entry name" value="HTH_XRE"/>
    <property type="match status" value="1"/>
</dbReference>